<evidence type="ECO:0000313" key="4">
    <source>
        <dbReference type="Proteomes" id="UP000036520"/>
    </source>
</evidence>
<dbReference type="Proteomes" id="UP000036520">
    <property type="component" value="Chromosome"/>
</dbReference>
<dbReference type="STRING" id="320787.CA2015_3929"/>
<dbReference type="OrthoDB" id="231241at2"/>
<sequence>MKRIPLIILFGLFILLMGCKEPDPFKVLEASYFYEYIEAFNENDNELYKQYLPNDSAFAFLSQNIPIIEIPDKEIEEIYYFRWWTFRKHIKQSEDGFVITEFLPKVPWSGKHNTINCPAGHHIYEGRWLRDPIYIADYIDFWLNKSGDGIRKYGFWVADAILAFQKVHRNDSLIASQLDLLVDNYKEWEQTRLDSNKMLFWQLDGLEGMEVSVSGRILNGGKPIGGMEAIRPSMNSYMFGDARAIATLAKLTKKQSLAQDFDAKAQLIKQEIQQRLWNEELDFFTVLPRAYSEASKPINVRELIGYTPWYFNLPDDRINYSIAWNKLMDTKGFYAPYGLTVCERSHPFFEINYTGHECQWNGPSWPYATTQTLKGLSNLLNNYSHQGNVSKEDYYQLLLQYAKSHVIIDEDGKQQKWIDENLNPFTGDWISRTRLKTWENRTWSQAKGGEERGKDYNHSGFCDLVIADFLGLKLGLDNSIEVNALVPETWDWFCLDKVNYRGRELTVIWDRTGKKYQKGKGLMLYIDGELKAKALHIEQLKYSL</sequence>
<dbReference type="Gene3D" id="1.50.10.10">
    <property type="match status" value="1"/>
</dbReference>
<protein>
    <recommendedName>
        <fullName evidence="5">Glycogen debranching enzyme</fullName>
    </recommendedName>
</protein>
<dbReference type="InterPro" id="IPR012341">
    <property type="entry name" value="6hp_glycosidase-like_sf"/>
</dbReference>
<organism evidence="3 4">
    <name type="scientific">Cyclobacterium amurskyense</name>
    <dbReference type="NCBI Taxonomy" id="320787"/>
    <lineage>
        <taxon>Bacteria</taxon>
        <taxon>Pseudomonadati</taxon>
        <taxon>Bacteroidota</taxon>
        <taxon>Cytophagia</taxon>
        <taxon>Cytophagales</taxon>
        <taxon>Cyclobacteriaceae</taxon>
        <taxon>Cyclobacterium</taxon>
    </lineage>
</organism>
<evidence type="ECO:0000313" key="3">
    <source>
        <dbReference type="EMBL" id="AKP53292.1"/>
    </source>
</evidence>
<dbReference type="EMBL" id="CP012040">
    <property type="protein sequence ID" value="AKP53292.1"/>
    <property type="molecule type" value="Genomic_DNA"/>
</dbReference>
<dbReference type="PROSITE" id="PS51257">
    <property type="entry name" value="PROKAR_LIPOPROTEIN"/>
    <property type="match status" value="1"/>
</dbReference>
<dbReference type="InterPro" id="IPR054491">
    <property type="entry name" value="MGH1-like_GH"/>
</dbReference>
<keyword evidence="4" id="KW-1185">Reference proteome</keyword>
<dbReference type="KEGG" id="camu:CA2015_3929"/>
<dbReference type="Pfam" id="PF03633">
    <property type="entry name" value="Glyco_hydro_65C"/>
    <property type="match status" value="1"/>
</dbReference>
<evidence type="ECO:0000259" key="1">
    <source>
        <dbReference type="Pfam" id="PF03633"/>
    </source>
</evidence>
<dbReference type="GO" id="GO:0005975">
    <property type="term" value="P:carbohydrate metabolic process"/>
    <property type="evidence" value="ECO:0007669"/>
    <property type="project" value="InterPro"/>
</dbReference>
<dbReference type="SUPFAM" id="SSF48208">
    <property type="entry name" value="Six-hairpin glycosidases"/>
    <property type="match status" value="1"/>
</dbReference>
<feature type="domain" description="Glycoside hydrolase family 65 C-terminal" evidence="1">
    <location>
        <begin position="477"/>
        <end position="529"/>
    </location>
</feature>
<dbReference type="PATRIC" id="fig|320787.5.peg.4300"/>
<gene>
    <name evidence="3" type="ORF">CA2015_3929</name>
</gene>
<proteinExistence type="predicted"/>
<dbReference type="AlphaFoldDB" id="A0A0H4PXZ5"/>
<dbReference type="InterPro" id="IPR005194">
    <property type="entry name" value="Glyco_hydro_65_C"/>
</dbReference>
<reference evidence="3 4" key="1">
    <citation type="submission" date="2015-07" db="EMBL/GenBank/DDBJ databases">
        <authorList>
            <person name="Kim K.M."/>
        </authorList>
    </citation>
    <scope>NUCLEOTIDE SEQUENCE [LARGE SCALE GENOMIC DNA]</scope>
    <source>
        <strain evidence="3 4">KCTC 12363</strain>
    </source>
</reference>
<dbReference type="Pfam" id="PF22422">
    <property type="entry name" value="MGH1-like_GH"/>
    <property type="match status" value="1"/>
</dbReference>
<dbReference type="InterPro" id="IPR008928">
    <property type="entry name" value="6-hairpin_glycosidase_sf"/>
</dbReference>
<evidence type="ECO:0000259" key="2">
    <source>
        <dbReference type="Pfam" id="PF22422"/>
    </source>
</evidence>
<evidence type="ECO:0008006" key="5">
    <source>
        <dbReference type="Google" id="ProtNLM"/>
    </source>
</evidence>
<accession>A0A0H4PXZ5</accession>
<feature type="domain" description="Mannosylglycerate hydrolase MGH1-like glycoside hydrolase" evidence="2">
    <location>
        <begin position="112"/>
        <end position="459"/>
    </location>
</feature>
<name>A0A0H4PXZ5_9BACT</name>
<dbReference type="RefSeq" id="WP_053086719.1">
    <property type="nucleotide sequence ID" value="NZ_CP012040.1"/>
</dbReference>